<protein>
    <submittedName>
        <fullName evidence="1">Uncharacterized protein</fullName>
    </submittedName>
</protein>
<comment type="caution">
    <text evidence="1">The sequence shown here is derived from an EMBL/GenBank/DDBJ whole genome shotgun (WGS) entry which is preliminary data.</text>
</comment>
<evidence type="ECO:0000313" key="1">
    <source>
        <dbReference type="EMBL" id="KZS03278.1"/>
    </source>
</evidence>
<keyword evidence="2" id="KW-1185">Reference proteome</keyword>
<reference evidence="1 2" key="1">
    <citation type="submission" date="2016-03" db="EMBL/GenBank/DDBJ databases">
        <title>EvidentialGene: Evidence-directed Construction of Genes on Genomes.</title>
        <authorList>
            <person name="Gilbert D.G."/>
            <person name="Choi J.-H."/>
            <person name="Mockaitis K."/>
            <person name="Colbourne J."/>
            <person name="Pfrender M."/>
        </authorList>
    </citation>
    <scope>NUCLEOTIDE SEQUENCE [LARGE SCALE GENOMIC DNA]</scope>
    <source>
        <strain evidence="1 2">Xinb3</strain>
        <tissue evidence="1">Complete organism</tissue>
    </source>
</reference>
<dbReference type="EMBL" id="LRGB01003323">
    <property type="protein sequence ID" value="KZS03278.1"/>
    <property type="molecule type" value="Genomic_DNA"/>
</dbReference>
<accession>A0A164KHZ7</accession>
<dbReference type="Proteomes" id="UP000076858">
    <property type="component" value="Unassembled WGS sequence"/>
</dbReference>
<dbReference type="AlphaFoldDB" id="A0A164KHZ7"/>
<evidence type="ECO:0000313" key="2">
    <source>
        <dbReference type="Proteomes" id="UP000076858"/>
    </source>
</evidence>
<name>A0A164KHZ7_9CRUS</name>
<gene>
    <name evidence="1" type="ORF">APZ42_034040</name>
</gene>
<sequence>MQYLTVELYPTFGNECGIDSPIRSLFFAPKTFKGVVVVQERPLYSDFEISQEKRGNKTETIDRISWRLKVFSRSKMNLVAASNGQRKNRDYFYGFRADKRKSQSWRYSPQSALVAAFIYCALV</sequence>
<proteinExistence type="predicted"/>
<organism evidence="1 2">
    <name type="scientific">Daphnia magna</name>
    <dbReference type="NCBI Taxonomy" id="35525"/>
    <lineage>
        <taxon>Eukaryota</taxon>
        <taxon>Metazoa</taxon>
        <taxon>Ecdysozoa</taxon>
        <taxon>Arthropoda</taxon>
        <taxon>Crustacea</taxon>
        <taxon>Branchiopoda</taxon>
        <taxon>Diplostraca</taxon>
        <taxon>Cladocera</taxon>
        <taxon>Anomopoda</taxon>
        <taxon>Daphniidae</taxon>
        <taxon>Daphnia</taxon>
    </lineage>
</organism>